<keyword evidence="2" id="KW-0175">Coiled coil</keyword>
<dbReference type="Pfam" id="PF02145">
    <property type="entry name" value="Rap_GAP"/>
    <property type="match status" value="1"/>
</dbReference>
<gene>
    <name evidence="5" type="ORF">MNOR_LOCUS14874</name>
</gene>
<name>A0AAV2QMH8_MEGNR</name>
<dbReference type="Gene3D" id="6.10.140.210">
    <property type="match status" value="1"/>
</dbReference>
<protein>
    <recommendedName>
        <fullName evidence="4">Rap-GAP domain-containing protein</fullName>
    </recommendedName>
</protein>
<dbReference type="PANTHER" id="PTHR15711:SF32">
    <property type="entry name" value="RAP GTPASE ACTIVATING PROTEIN 1, ISOFORM H"/>
    <property type="match status" value="1"/>
</dbReference>
<evidence type="ECO:0000313" key="5">
    <source>
        <dbReference type="EMBL" id="CAL4093476.1"/>
    </source>
</evidence>
<dbReference type="FunFam" id="3.40.50.11210:FF:000001">
    <property type="entry name" value="Ral GTPase-activating protein subunit alpha-1 isoform 1"/>
    <property type="match status" value="1"/>
</dbReference>
<evidence type="ECO:0000259" key="4">
    <source>
        <dbReference type="PROSITE" id="PS50085"/>
    </source>
</evidence>
<dbReference type="InterPro" id="IPR035974">
    <property type="entry name" value="Rap/Ran-GAP_sf"/>
</dbReference>
<evidence type="ECO:0000256" key="1">
    <source>
        <dbReference type="ARBA" id="ARBA00022468"/>
    </source>
</evidence>
<dbReference type="PANTHER" id="PTHR15711">
    <property type="entry name" value="RAP GTPASE-ACTIVATING PROTEIN"/>
    <property type="match status" value="1"/>
</dbReference>
<dbReference type="Proteomes" id="UP001497623">
    <property type="component" value="Unassembled WGS sequence"/>
</dbReference>
<organism evidence="5 6">
    <name type="scientific">Meganyctiphanes norvegica</name>
    <name type="common">Northern krill</name>
    <name type="synonym">Thysanopoda norvegica</name>
    <dbReference type="NCBI Taxonomy" id="48144"/>
    <lineage>
        <taxon>Eukaryota</taxon>
        <taxon>Metazoa</taxon>
        <taxon>Ecdysozoa</taxon>
        <taxon>Arthropoda</taxon>
        <taxon>Crustacea</taxon>
        <taxon>Multicrustacea</taxon>
        <taxon>Malacostraca</taxon>
        <taxon>Eumalacostraca</taxon>
        <taxon>Eucarida</taxon>
        <taxon>Euphausiacea</taxon>
        <taxon>Euphausiidae</taxon>
        <taxon>Meganyctiphanes</taxon>
    </lineage>
</organism>
<accession>A0AAV2QMH8</accession>
<dbReference type="GO" id="GO:0005737">
    <property type="term" value="C:cytoplasm"/>
    <property type="evidence" value="ECO:0007669"/>
    <property type="project" value="TreeGrafter"/>
</dbReference>
<dbReference type="GO" id="GO:0051056">
    <property type="term" value="P:regulation of small GTPase mediated signal transduction"/>
    <property type="evidence" value="ECO:0007669"/>
    <property type="project" value="InterPro"/>
</dbReference>
<dbReference type="InterPro" id="IPR000331">
    <property type="entry name" value="Rap/Ran_GAP_dom"/>
</dbReference>
<feature type="compositionally biased region" description="Basic and acidic residues" evidence="3">
    <location>
        <begin position="419"/>
        <end position="431"/>
    </location>
</feature>
<feature type="coiled-coil region" evidence="2">
    <location>
        <begin position="550"/>
        <end position="584"/>
    </location>
</feature>
<dbReference type="Pfam" id="PF21022">
    <property type="entry name" value="Rap-GAP_dimer"/>
    <property type="match status" value="1"/>
</dbReference>
<feature type="region of interest" description="Disordered" evidence="3">
    <location>
        <begin position="419"/>
        <end position="490"/>
    </location>
</feature>
<dbReference type="GO" id="GO:0005096">
    <property type="term" value="F:GTPase activator activity"/>
    <property type="evidence" value="ECO:0007669"/>
    <property type="project" value="UniProtKB-KW"/>
</dbReference>
<keyword evidence="6" id="KW-1185">Reference proteome</keyword>
<feature type="domain" description="Rap-GAP" evidence="4">
    <location>
        <begin position="163"/>
        <end position="379"/>
    </location>
</feature>
<dbReference type="Gene3D" id="3.40.50.11210">
    <property type="entry name" value="Rap/Ran-GAP"/>
    <property type="match status" value="1"/>
</dbReference>
<dbReference type="InterPro" id="IPR050989">
    <property type="entry name" value="Rap1_Ran_GAP"/>
</dbReference>
<evidence type="ECO:0000256" key="2">
    <source>
        <dbReference type="SAM" id="Coils"/>
    </source>
</evidence>
<dbReference type="EMBL" id="CAXKWB010009105">
    <property type="protein sequence ID" value="CAL4093476.1"/>
    <property type="molecule type" value="Genomic_DNA"/>
</dbReference>
<evidence type="ECO:0000256" key="3">
    <source>
        <dbReference type="SAM" id="MobiDB-lite"/>
    </source>
</evidence>
<feature type="compositionally biased region" description="Polar residues" evidence="3">
    <location>
        <begin position="16"/>
        <end position="27"/>
    </location>
</feature>
<dbReference type="SUPFAM" id="SSF111347">
    <property type="entry name" value="Rap/Ran-GAP"/>
    <property type="match status" value="1"/>
</dbReference>
<dbReference type="PROSITE" id="PS50085">
    <property type="entry name" value="RAPGAP"/>
    <property type="match status" value="1"/>
</dbReference>
<sequence>MGDVSDGNGAPKSAQAVLTPSRSQSTRGDVISEDLTYPLYLCESPPWRRDRYNRSNNRNDTIFKDMVAVKSLVQKMFIRLGGEHWSFFGDDESLGPLVLSYKTEVIGSQENTRVLLRLSSGTHHAIITPGDNPTPAKMAKRLKEDLTVQRLQPVLTPKAADLLVGYDEHVLVNNFKFGLIYQRIGQTTEEQLFANKTHSPAFEEFLDLMGQRINLRDHQGFRGGLDTQFGQTGDTSVYEVFRDKQIMFHVSTLLPFKDNDTQQLQRKRHIGNDIVAVVFQEGNTPFAPDMIASHFLHAYVVVQPIDPCTTNTKYLVSVTARSDVPFFGPTLPSPAVFEKGPALKEFLLTKLINAELSCLKAERFAKLEQRTRSSLLISLVEELRIKTNEFLGVPEILEAPKSEKQSRFTDIVSRLIEGRKKDQSLPRDKRSPGNNNNVIASEGTPRSDRSISSKKGSGGSGGARTPTSSPETTPHLRPAMSESDDSISTNSIEMDGHQVALNEDSDTGLESMSSTEHPNHKPTIVCPLCGTAEEGPCALHGDPEIVVRQVDTLKHEINKLKCDKLDLLRQNVTCQREIKKLKEKEMKLGGDLTSAGKEITRLQMLLKDLGTGQTSPI</sequence>
<dbReference type="AlphaFoldDB" id="A0AAV2QMH8"/>
<feature type="region of interest" description="Disordered" evidence="3">
    <location>
        <begin position="1"/>
        <end position="27"/>
    </location>
</feature>
<proteinExistence type="predicted"/>
<comment type="caution">
    <text evidence="5">The sequence shown here is derived from an EMBL/GenBank/DDBJ whole genome shotgun (WGS) entry which is preliminary data.</text>
</comment>
<evidence type="ECO:0000313" key="6">
    <source>
        <dbReference type="Proteomes" id="UP001497623"/>
    </source>
</evidence>
<reference evidence="5 6" key="1">
    <citation type="submission" date="2024-05" db="EMBL/GenBank/DDBJ databases">
        <authorList>
            <person name="Wallberg A."/>
        </authorList>
    </citation>
    <scope>NUCLEOTIDE SEQUENCE [LARGE SCALE GENOMIC DNA]</scope>
</reference>
<keyword evidence="1" id="KW-0343">GTPase activation</keyword>
<feature type="non-terminal residue" evidence="5">
    <location>
        <position position="617"/>
    </location>
</feature>